<dbReference type="Pfam" id="PF08423">
    <property type="entry name" value="Rad51"/>
    <property type="match status" value="1"/>
</dbReference>
<evidence type="ECO:0000259" key="3">
    <source>
        <dbReference type="PROSITE" id="PS50162"/>
    </source>
</evidence>
<dbReference type="SMART" id="SM00382">
    <property type="entry name" value="AAA"/>
    <property type="match status" value="1"/>
</dbReference>
<dbReference type="GO" id="GO:0003697">
    <property type="term" value="F:single-stranded DNA binding"/>
    <property type="evidence" value="ECO:0007669"/>
    <property type="project" value="TreeGrafter"/>
</dbReference>
<dbReference type="PIRSF" id="PIRSF005856">
    <property type="entry name" value="Rad51"/>
    <property type="match status" value="1"/>
</dbReference>
<proteinExistence type="predicted"/>
<accession>A0A9N8W6A3</accession>
<dbReference type="GO" id="GO:0061982">
    <property type="term" value="P:meiosis I cell cycle process"/>
    <property type="evidence" value="ECO:0007669"/>
    <property type="project" value="UniProtKB-ARBA"/>
</dbReference>
<evidence type="ECO:0000313" key="5">
    <source>
        <dbReference type="Proteomes" id="UP000789570"/>
    </source>
</evidence>
<dbReference type="AlphaFoldDB" id="A0A9N8W6A3"/>
<dbReference type="GO" id="GO:0033063">
    <property type="term" value="C:Rad51B-Rad51C-Rad51D-XRCC2 complex"/>
    <property type="evidence" value="ECO:0007669"/>
    <property type="project" value="InterPro"/>
</dbReference>
<organism evidence="4 5">
    <name type="scientific">Funneliformis caledonium</name>
    <dbReference type="NCBI Taxonomy" id="1117310"/>
    <lineage>
        <taxon>Eukaryota</taxon>
        <taxon>Fungi</taxon>
        <taxon>Fungi incertae sedis</taxon>
        <taxon>Mucoromycota</taxon>
        <taxon>Glomeromycotina</taxon>
        <taxon>Glomeromycetes</taxon>
        <taxon>Glomerales</taxon>
        <taxon>Glomeraceae</taxon>
        <taxon>Funneliformis</taxon>
    </lineage>
</organism>
<dbReference type="InterPro" id="IPR027417">
    <property type="entry name" value="P-loop_NTPase"/>
</dbReference>
<dbReference type="PROSITE" id="PS50162">
    <property type="entry name" value="RECA_2"/>
    <property type="match status" value="1"/>
</dbReference>
<dbReference type="GO" id="GO:0005524">
    <property type="term" value="F:ATP binding"/>
    <property type="evidence" value="ECO:0007669"/>
    <property type="project" value="UniProtKB-KW"/>
</dbReference>
<protein>
    <submittedName>
        <fullName evidence="4">16394_t:CDS:1</fullName>
    </submittedName>
</protein>
<dbReference type="GO" id="GO:0005657">
    <property type="term" value="C:replication fork"/>
    <property type="evidence" value="ECO:0007669"/>
    <property type="project" value="TreeGrafter"/>
</dbReference>
<dbReference type="GO" id="GO:0000724">
    <property type="term" value="P:double-strand break repair via homologous recombination"/>
    <property type="evidence" value="ECO:0007669"/>
    <property type="project" value="InterPro"/>
</dbReference>
<dbReference type="PANTHER" id="PTHR46456:SF1">
    <property type="entry name" value="DNA REPAIR PROTEIN RAD51 HOMOLOG 2"/>
    <property type="match status" value="1"/>
</dbReference>
<feature type="domain" description="RecA family profile 1" evidence="3">
    <location>
        <begin position="81"/>
        <end position="261"/>
    </location>
</feature>
<dbReference type="OrthoDB" id="1861185at2759"/>
<dbReference type="GO" id="GO:0140664">
    <property type="term" value="F:ATP-dependent DNA damage sensor activity"/>
    <property type="evidence" value="ECO:0007669"/>
    <property type="project" value="InterPro"/>
</dbReference>
<dbReference type="Gene3D" id="3.40.50.300">
    <property type="entry name" value="P-loop containing nucleotide triphosphate hydrolases"/>
    <property type="match status" value="1"/>
</dbReference>
<keyword evidence="5" id="KW-1185">Reference proteome</keyword>
<dbReference type="Proteomes" id="UP000789570">
    <property type="component" value="Unassembled WGS sequence"/>
</dbReference>
<evidence type="ECO:0000256" key="2">
    <source>
        <dbReference type="ARBA" id="ARBA00022840"/>
    </source>
</evidence>
<dbReference type="InterPro" id="IPR003593">
    <property type="entry name" value="AAA+_ATPase"/>
</dbReference>
<dbReference type="InterPro" id="IPR020588">
    <property type="entry name" value="RecA_ATP-bd"/>
</dbReference>
<reference evidence="4" key="1">
    <citation type="submission" date="2021-06" db="EMBL/GenBank/DDBJ databases">
        <authorList>
            <person name="Kallberg Y."/>
            <person name="Tangrot J."/>
            <person name="Rosling A."/>
        </authorList>
    </citation>
    <scope>NUCLEOTIDE SEQUENCE</scope>
    <source>
        <strain evidence="4">UK204</strain>
    </source>
</reference>
<dbReference type="GO" id="GO:0003690">
    <property type="term" value="F:double-stranded DNA binding"/>
    <property type="evidence" value="ECO:0007669"/>
    <property type="project" value="TreeGrafter"/>
</dbReference>
<dbReference type="PANTHER" id="PTHR46456">
    <property type="entry name" value="DNA REPAIR PROTEIN RAD51 HOMOLOG 2"/>
    <property type="match status" value="1"/>
</dbReference>
<sequence>MSSTRKLTRLNPKLGKKTIYKLNCFPRTPVSTTKELFSRTELELVECCNFKVETVRNLQIRAARWITPEFVSVMDMIMENTSPFLATSLKGLDEALGGGIPFSSVTEFVGPTRSGKTQLCLTLSVLATLPETMGGLGGGVCYIDTERSFNADRLITIAENRFPQYFGKDEQGQANLDKMALSIHKMDIASSKDLIKRLDELQEFIIENDVKLLIVDSIGSLVRKEYQNPVKQYGWGGPLVERNDVYLAESFHIPIVVTNQVITRNQSETVLPKECSRPIKKSREGGPEITAALGNTWAHSVTTRIMLNTFHIRNLSNMNFTTLNNLFPANLQELTIVKSPIAANITIYYTIENEGIVEFISSKSTEYNQKVGIMEEIDMCDAEQSKLSSKKKKSDVAEWFISKLWA</sequence>
<dbReference type="InterPro" id="IPR016467">
    <property type="entry name" value="DNA_recomb/repair_RecA-like"/>
</dbReference>
<dbReference type="EMBL" id="CAJVPQ010000408">
    <property type="protein sequence ID" value="CAG8478808.1"/>
    <property type="molecule type" value="Genomic_DNA"/>
</dbReference>
<dbReference type="SUPFAM" id="SSF52540">
    <property type="entry name" value="P-loop containing nucleoside triphosphate hydrolases"/>
    <property type="match status" value="1"/>
</dbReference>
<keyword evidence="1" id="KW-0547">Nucleotide-binding</keyword>
<dbReference type="InterPro" id="IPR013632">
    <property type="entry name" value="Rad51_C"/>
</dbReference>
<dbReference type="InterPro" id="IPR030548">
    <property type="entry name" value="RAD51B"/>
</dbReference>
<name>A0A9N8W6A3_9GLOM</name>
<keyword evidence="2" id="KW-0067">ATP-binding</keyword>
<evidence type="ECO:0000256" key="1">
    <source>
        <dbReference type="ARBA" id="ARBA00022741"/>
    </source>
</evidence>
<gene>
    <name evidence="4" type="ORF">FCALED_LOCUS2601</name>
</gene>
<evidence type="ECO:0000313" key="4">
    <source>
        <dbReference type="EMBL" id="CAG8478808.1"/>
    </source>
</evidence>
<comment type="caution">
    <text evidence="4">The sequence shown here is derived from an EMBL/GenBank/DDBJ whole genome shotgun (WGS) entry which is preliminary data.</text>
</comment>
<dbReference type="GO" id="GO:0000400">
    <property type="term" value="F:four-way junction DNA binding"/>
    <property type="evidence" value="ECO:0007669"/>
    <property type="project" value="TreeGrafter"/>
</dbReference>